<feature type="compositionally biased region" description="Polar residues" evidence="1">
    <location>
        <begin position="1519"/>
        <end position="1538"/>
    </location>
</feature>
<sequence>MVASVVQVKLVQFLHKLQESEVMVCQLEVIGAKHGGHMCLKLGPRMLSISMAKKDHQEMTAGELFPNVEKKRVAVCIVLRRELPVLEALTDTALRPRHWQEIDTALGEALPTILTLAHVDKMALHTHAHTLQQVAHTAQLQREMENRLKHIVEQWEVAKIPVVDYIRKDLYQLGNLQELESLLLSSDITLHLLLHSQHALHIKSDTVEWKNLHTIIKGTLTALKEFEEEWKALDPVLSTVTAHEVFALQATIFSATSAFWTKLMLGIKEEPLVLSQLDKGMALEELLQHKNHMSGLRVCLGPLLAMRRQTCPRLFLLPETDLLELLTRGQEADICQKYLPRLFTGIGRLIRGDNGQIVGLVSPQQELFELAKPVVAHHGVEDWIGRVESGMKATLKRLILKHVERAWTLEHEDLPLQIMDICRRIQWSQQLSSILDQPRTTGTKPDLGKVLMGLKEDLSALSSSINENNTKLKAAQLSFLTVTLLSLRDTTKMLLDENPESSGSYTWLQHLRHVVIGEGRRAGVQLKIGVGELDYGYEYLGVCSPTIHSPTTLRAHYSLITAAIKHKCGVAVGSVGSGKSETLRSVANMAGQYLGTFNCSAGTQVESISTVVYGGVQGGFWLLLEEADYLPRPVLACLAQSIHNIYQAKMTALKRCIVNGQEMKLVDSFCLFMTATTQNSNEDHESTSIKDFSNPLLNHPMTSHITSVTICPPRADTLLEAVLRGQGFILNSNFVKKICSAFKKLESLLPTGPPLALSRLVLATAKLSIQMRMTAKTRNNESTENEEAEKSKIAISRPKTGPKGLLKATPRMHSNVYEETIKSNGIAKSEEQTPESASFICMKHPKFSSQLTDEHIITQAIYAVLTPLLNEREQEWRNTFNSIFNVPEEVNEDNTFGEFELEETVKQVLLEWGYGKETMINLREKVLEKQDSCPSDIAMIPQDDQEETTCVTDEGMLGVQEPIPDISEEVTEEPQELSSHGATLLKAALHVYSLLSTYHSCCVMGQSGAGKSTVWKVLCESLNRLWKGETSERREAESWSVSWRVLQCGSLTPSHLLGSWDPKGTKWRKGVLFKALTEAQNMQGERWLILVGPFSPPLLTVLNYLCQPSPTFTDEALHQVILGQHVRIILEVEDEEQLTPKLRVRCPILRVCVENMDTLRITKRAIQHMITDLHLLQTQEIVNDLTAMLKEGLASLSLPKTSEKCAADCICRLTRNRVTPNSSSPEVLEVMQQVIDLFHTARHPHLHKEVREGTYTPARLDSRSPAPSDAFLDYPNRVVATPELRAGLDLLPQLLDTSAPMILYCKPGQGLSTFLDMFEKNQAPATSVIRFKCTPLSTAEDLFSYMADALLPAPLQDTSSTPLLENTESETAEWVKGDRRVLPQDPLPVLAPGEGGFTVLVLEDVNLQQENNKASGTLWEVFRLIVECGEIVCPRTGTRYNLQRVVPMLALTCTTSPEAIVPQRILRHCIIMALPHNSSATCEHIIKVCLQDILSEMDDDRLIPDATRNATIALYEDLQGQTPSSLTPSTHRSLTTDAQEGDKPSLDKIQAEEKDIEEQDEGRSILENDIIVQEEGSAIISVKNNDDNHNVNTKDDDDVQLKKICADAKNENCDSVTPNLHHLLQMTEALRRNTQLLHMTVGQSGSFVFLEACRAYAGIFKQEDELRTRILKVIKRHFQEVDDQLAWWPGTTEEGKRMMIHSEDYNEFLKNVQATNIVKFIVIIAISNTVERTAYCPYHFYLLNLYQYPEGMRPIMFTRAHFNCLLKLILTMEMANGHALIVGPPGVGKLALTKLASYYTRARVYHLDDIQEEAGRISLIRAAMEASGVTGRRTVVLLRQQSVTPVILNILYSTVQH</sequence>
<dbReference type="GO" id="GO:0060294">
    <property type="term" value="P:cilium movement involved in cell motility"/>
    <property type="evidence" value="ECO:0007669"/>
    <property type="project" value="TreeGrafter"/>
</dbReference>
<dbReference type="Pfam" id="PF12774">
    <property type="entry name" value="AAA_6"/>
    <property type="match status" value="1"/>
</dbReference>
<gene>
    <name evidence="4" type="ORF">SK128_023315</name>
</gene>
<dbReference type="Gene3D" id="3.40.50.300">
    <property type="entry name" value="P-loop containing nucleotide triphosphate hydrolases"/>
    <property type="match status" value="4"/>
</dbReference>
<comment type="caution">
    <text evidence="4">The sequence shown here is derived from an EMBL/GenBank/DDBJ whole genome shotgun (WGS) entry which is preliminary data.</text>
</comment>
<reference evidence="4 5" key="1">
    <citation type="submission" date="2023-11" db="EMBL/GenBank/DDBJ databases">
        <title>Halocaridina rubra genome assembly.</title>
        <authorList>
            <person name="Smith C."/>
        </authorList>
    </citation>
    <scope>NUCLEOTIDE SEQUENCE [LARGE SCALE GENOMIC DNA]</scope>
    <source>
        <strain evidence="4">EP-1</strain>
        <tissue evidence="4">Whole</tissue>
    </source>
</reference>
<dbReference type="InterPro" id="IPR013602">
    <property type="entry name" value="Dynein_heavy_linker"/>
</dbReference>
<dbReference type="Proteomes" id="UP001381693">
    <property type="component" value="Unassembled WGS sequence"/>
</dbReference>
<dbReference type="GO" id="GO:0045505">
    <property type="term" value="F:dynein intermediate chain binding"/>
    <property type="evidence" value="ECO:0007669"/>
    <property type="project" value="InterPro"/>
</dbReference>
<dbReference type="PANTHER" id="PTHR10676">
    <property type="entry name" value="DYNEIN HEAVY CHAIN FAMILY PROTEIN"/>
    <property type="match status" value="1"/>
</dbReference>
<dbReference type="GO" id="GO:0036156">
    <property type="term" value="C:inner dynein arm"/>
    <property type="evidence" value="ECO:0007669"/>
    <property type="project" value="TreeGrafter"/>
</dbReference>
<feature type="domain" description="Dynein heavy chain hydrolytic ATP-binding dynein motor region" evidence="3">
    <location>
        <begin position="535"/>
        <end position="749"/>
    </location>
</feature>
<dbReference type="Gene3D" id="1.10.287.2620">
    <property type="match status" value="1"/>
</dbReference>
<evidence type="ECO:0008006" key="6">
    <source>
        <dbReference type="Google" id="ProtNLM"/>
    </source>
</evidence>
<dbReference type="Gene3D" id="1.20.58.1120">
    <property type="match status" value="1"/>
</dbReference>
<evidence type="ECO:0000259" key="2">
    <source>
        <dbReference type="Pfam" id="PF08393"/>
    </source>
</evidence>
<dbReference type="InterPro" id="IPR035699">
    <property type="entry name" value="AAA_6"/>
</dbReference>
<keyword evidence="5" id="KW-1185">Reference proteome</keyword>
<dbReference type="InterPro" id="IPR027417">
    <property type="entry name" value="P-loop_NTPase"/>
</dbReference>
<feature type="non-terminal residue" evidence="4">
    <location>
        <position position="1857"/>
    </location>
</feature>
<dbReference type="PANTHER" id="PTHR10676:SF359">
    <property type="entry name" value="DYNEIN HEAVY CHAIN DOMAIN-CONTAINING PROTEIN 1"/>
    <property type="match status" value="1"/>
</dbReference>
<evidence type="ECO:0000313" key="4">
    <source>
        <dbReference type="EMBL" id="KAK7077713.1"/>
    </source>
</evidence>
<dbReference type="GO" id="GO:0051959">
    <property type="term" value="F:dynein light intermediate chain binding"/>
    <property type="evidence" value="ECO:0007669"/>
    <property type="project" value="InterPro"/>
</dbReference>
<evidence type="ECO:0000256" key="1">
    <source>
        <dbReference type="SAM" id="MobiDB-lite"/>
    </source>
</evidence>
<protein>
    <recommendedName>
        <fullName evidence="6">Dynein heavy chain domain-containing protein 1</fullName>
    </recommendedName>
</protein>
<evidence type="ECO:0000259" key="3">
    <source>
        <dbReference type="Pfam" id="PF12774"/>
    </source>
</evidence>
<dbReference type="GO" id="GO:0008569">
    <property type="term" value="F:minus-end-directed microtubule motor activity"/>
    <property type="evidence" value="ECO:0007669"/>
    <property type="project" value="TreeGrafter"/>
</dbReference>
<evidence type="ECO:0000313" key="5">
    <source>
        <dbReference type="Proteomes" id="UP001381693"/>
    </source>
</evidence>
<organism evidence="4 5">
    <name type="scientific">Halocaridina rubra</name>
    <name type="common">Hawaiian red shrimp</name>
    <dbReference type="NCBI Taxonomy" id="373956"/>
    <lineage>
        <taxon>Eukaryota</taxon>
        <taxon>Metazoa</taxon>
        <taxon>Ecdysozoa</taxon>
        <taxon>Arthropoda</taxon>
        <taxon>Crustacea</taxon>
        <taxon>Multicrustacea</taxon>
        <taxon>Malacostraca</taxon>
        <taxon>Eumalacostraca</taxon>
        <taxon>Eucarida</taxon>
        <taxon>Decapoda</taxon>
        <taxon>Pleocyemata</taxon>
        <taxon>Caridea</taxon>
        <taxon>Atyoidea</taxon>
        <taxon>Atyidae</taxon>
        <taxon>Halocaridina</taxon>
    </lineage>
</organism>
<dbReference type="GO" id="GO:0097729">
    <property type="term" value="C:9+2 motile cilium"/>
    <property type="evidence" value="ECO:0007669"/>
    <property type="project" value="TreeGrafter"/>
</dbReference>
<feature type="region of interest" description="Disordered" evidence="1">
    <location>
        <begin position="1519"/>
        <end position="1546"/>
    </location>
</feature>
<feature type="domain" description="Dynein heavy chain linker" evidence="2">
    <location>
        <begin position="79"/>
        <end position="399"/>
    </location>
</feature>
<accession>A0AAN8XC49</accession>
<dbReference type="InterPro" id="IPR042228">
    <property type="entry name" value="Dynein_linker_3"/>
</dbReference>
<dbReference type="Gene3D" id="1.20.140.100">
    <property type="entry name" value="Dynein heavy chain, N-terminal domain 2"/>
    <property type="match status" value="1"/>
</dbReference>
<dbReference type="SUPFAM" id="SSF52540">
    <property type="entry name" value="P-loop containing nucleoside triphosphate hydrolases"/>
    <property type="match status" value="2"/>
</dbReference>
<dbReference type="Pfam" id="PF08393">
    <property type="entry name" value="DHC_N2"/>
    <property type="match status" value="1"/>
</dbReference>
<dbReference type="GO" id="GO:0005524">
    <property type="term" value="F:ATP binding"/>
    <property type="evidence" value="ECO:0007669"/>
    <property type="project" value="InterPro"/>
</dbReference>
<dbReference type="InterPro" id="IPR042222">
    <property type="entry name" value="Dynein_2_N"/>
</dbReference>
<name>A0AAN8XC49_HALRR</name>
<proteinExistence type="predicted"/>
<dbReference type="InterPro" id="IPR026983">
    <property type="entry name" value="DHC"/>
</dbReference>
<dbReference type="Gene3D" id="3.20.180.20">
    <property type="entry name" value="Dynein heavy chain, N-terminal domain 2"/>
    <property type="match status" value="1"/>
</dbReference>
<dbReference type="EMBL" id="JAXCGZ010008373">
    <property type="protein sequence ID" value="KAK7077713.1"/>
    <property type="molecule type" value="Genomic_DNA"/>
</dbReference>